<evidence type="ECO:0000256" key="3">
    <source>
        <dbReference type="ARBA" id="ARBA00022803"/>
    </source>
</evidence>
<dbReference type="InParanoid" id="G0VE57"/>
<protein>
    <recommendedName>
        <fullName evidence="7">SGTA homodimerisation domain-containing protein</fullName>
    </recommendedName>
</protein>
<dbReference type="Pfam" id="PF13432">
    <property type="entry name" value="TPR_16"/>
    <property type="match status" value="1"/>
</dbReference>
<feature type="domain" description="SGTA homodimerisation" evidence="7">
    <location>
        <begin position="4"/>
        <end position="54"/>
    </location>
</feature>
<dbReference type="InterPro" id="IPR032374">
    <property type="entry name" value="SGTA_dimer"/>
</dbReference>
<evidence type="ECO:0000256" key="5">
    <source>
        <dbReference type="SAM" id="Coils"/>
    </source>
</evidence>
<dbReference type="SUPFAM" id="SSF48452">
    <property type="entry name" value="TPR-like"/>
    <property type="match status" value="1"/>
</dbReference>
<reference evidence="8 9" key="1">
    <citation type="journal article" date="2011" name="Proc. Natl. Acad. Sci. U.S.A.">
        <title>Evolutionary erosion of yeast sex chromosomes by mating-type switching accidents.</title>
        <authorList>
            <person name="Gordon J.L."/>
            <person name="Armisen D."/>
            <person name="Proux-Wera E."/>
            <person name="Oheigeartaigh S.S."/>
            <person name="Byrne K.P."/>
            <person name="Wolfe K.H."/>
        </authorList>
    </citation>
    <scope>NUCLEOTIDE SEQUENCE [LARGE SCALE GENOMIC DNA]</scope>
    <source>
        <strain evidence="9">ATCC 76901 / BCRC 22586 / CBS 4309 / NBRC 1992 / NRRL Y-12630</strain>
    </source>
</reference>
<evidence type="ECO:0000256" key="2">
    <source>
        <dbReference type="ARBA" id="ARBA00022737"/>
    </source>
</evidence>
<dbReference type="GO" id="GO:0016020">
    <property type="term" value="C:membrane"/>
    <property type="evidence" value="ECO:0007669"/>
    <property type="project" value="TreeGrafter"/>
</dbReference>
<dbReference type="GO" id="GO:0006620">
    <property type="term" value="P:post-translational protein targeting to endoplasmic reticulum membrane"/>
    <property type="evidence" value="ECO:0007669"/>
    <property type="project" value="TreeGrafter"/>
</dbReference>
<dbReference type="InterPro" id="IPR047150">
    <property type="entry name" value="SGT"/>
</dbReference>
<feature type="region of interest" description="Disordered" evidence="6">
    <location>
        <begin position="217"/>
        <end position="239"/>
    </location>
</feature>
<dbReference type="eggNOG" id="KOG0553">
    <property type="taxonomic scope" value="Eukaryota"/>
</dbReference>
<evidence type="ECO:0000256" key="4">
    <source>
        <dbReference type="PROSITE-ProRule" id="PRU00339"/>
    </source>
</evidence>
<evidence type="ECO:0000256" key="1">
    <source>
        <dbReference type="ARBA" id="ARBA00008175"/>
    </source>
</evidence>
<evidence type="ECO:0000313" key="9">
    <source>
        <dbReference type="Proteomes" id="UP000001640"/>
    </source>
</evidence>
<dbReference type="PROSITE" id="PS50005">
    <property type="entry name" value="TPR"/>
    <property type="match status" value="1"/>
</dbReference>
<dbReference type="PANTHER" id="PTHR45831:SF2">
    <property type="entry name" value="LD24721P"/>
    <property type="match status" value="1"/>
</dbReference>
<keyword evidence="2" id="KW-0677">Repeat</keyword>
<dbReference type="HOGENOM" id="CLU_044224_1_0_1"/>
<evidence type="ECO:0000313" key="8">
    <source>
        <dbReference type="EMBL" id="CCC69848.1"/>
    </source>
</evidence>
<dbReference type="AlphaFoldDB" id="G0VE57"/>
<dbReference type="OrthoDB" id="2335338at2759"/>
<organism evidence="8 9">
    <name type="scientific">Naumovozyma castellii</name>
    <name type="common">Yeast</name>
    <name type="synonym">Saccharomyces castellii</name>
    <dbReference type="NCBI Taxonomy" id="27288"/>
    <lineage>
        <taxon>Eukaryota</taxon>
        <taxon>Fungi</taxon>
        <taxon>Dikarya</taxon>
        <taxon>Ascomycota</taxon>
        <taxon>Saccharomycotina</taxon>
        <taxon>Saccharomycetes</taxon>
        <taxon>Saccharomycetales</taxon>
        <taxon>Saccharomycetaceae</taxon>
        <taxon>Naumovozyma</taxon>
    </lineage>
</organism>
<dbReference type="GO" id="GO:0072380">
    <property type="term" value="C:TRC complex"/>
    <property type="evidence" value="ECO:0007669"/>
    <property type="project" value="TreeGrafter"/>
</dbReference>
<dbReference type="SMART" id="SM00028">
    <property type="entry name" value="TPR"/>
    <property type="match status" value="3"/>
</dbReference>
<dbReference type="InterPro" id="IPR019734">
    <property type="entry name" value="TPR_rpt"/>
</dbReference>
<name>G0VE57_NAUCA</name>
<dbReference type="Pfam" id="PF13181">
    <property type="entry name" value="TPR_8"/>
    <property type="match status" value="1"/>
</dbReference>
<proteinExistence type="inferred from homology"/>
<keyword evidence="5" id="KW-0175">Coiled coil</keyword>
<comment type="similarity">
    <text evidence="1">Belongs to the SGT family.</text>
</comment>
<keyword evidence="9" id="KW-1185">Reference proteome</keyword>
<dbReference type="KEGG" id="ncs:NCAS_0D02670"/>
<dbReference type="OMA" id="ANFCISI"/>
<dbReference type="GO" id="GO:0060090">
    <property type="term" value="F:molecular adaptor activity"/>
    <property type="evidence" value="ECO:0007669"/>
    <property type="project" value="TreeGrafter"/>
</dbReference>
<dbReference type="InterPro" id="IPR011990">
    <property type="entry name" value="TPR-like_helical_dom_sf"/>
</dbReference>
<accession>G0VE57</accession>
<dbReference type="RefSeq" id="XP_003676209.1">
    <property type="nucleotide sequence ID" value="XM_003676161.1"/>
</dbReference>
<feature type="repeat" description="TPR" evidence="4">
    <location>
        <begin position="157"/>
        <end position="190"/>
    </location>
</feature>
<dbReference type="PANTHER" id="PTHR45831">
    <property type="entry name" value="LD24721P"/>
    <property type="match status" value="1"/>
</dbReference>
<sequence>MSLSNKEIASRIVSYLSSLIRTGQVTEDYAESISVAIECIRDSFDLQEEVSADSDLATVLLANLNLEPEPKLSEKERELVNEQAIKLKLEGNKAVERENYKDAIDKYTRAIDLLKKNGLPVDRGYLSNKSLALTKSGRYEEACDDALACIKIDPTFSKGYSRLAEAKIGQNKYEDAMNAYKQVLDLEGNKATDTMKRDFEITKQKFETLNFSTHIDSGSATPISEAANKYPPKDEEIRTRSSLVKVDVPAEQTNTNEEHSTPNTNTPRFNIAQLIGNGIGTILNNPQVQLALSHFAQRNPDAARKVQEISNNPMFKMALSQLMDAANQSPEEFFKSEKFKNLVNSFIPGAL</sequence>
<gene>
    <name evidence="8" type="primary">NCAS0D02670</name>
    <name evidence="8" type="ordered locus">NCAS_0D02670</name>
</gene>
<dbReference type="STRING" id="1064592.G0VE57"/>
<dbReference type="Gene3D" id="1.25.40.10">
    <property type="entry name" value="Tetratricopeptide repeat domain"/>
    <property type="match status" value="1"/>
</dbReference>
<evidence type="ECO:0000256" key="6">
    <source>
        <dbReference type="SAM" id="MobiDB-lite"/>
    </source>
</evidence>
<feature type="region of interest" description="Disordered" evidence="6">
    <location>
        <begin position="248"/>
        <end position="267"/>
    </location>
</feature>
<dbReference type="Pfam" id="PF16546">
    <property type="entry name" value="SGTA_dimer"/>
    <property type="match status" value="1"/>
</dbReference>
<dbReference type="GeneID" id="96903454"/>
<reference key="2">
    <citation type="submission" date="2011-08" db="EMBL/GenBank/DDBJ databases">
        <title>Genome sequence of Naumovozyma castellii.</title>
        <authorList>
            <person name="Gordon J.L."/>
            <person name="Armisen D."/>
            <person name="Proux-Wera E."/>
            <person name="OhEigeartaigh S.S."/>
            <person name="Byrne K.P."/>
            <person name="Wolfe K.H."/>
        </authorList>
    </citation>
    <scope>NUCLEOTIDE SEQUENCE</scope>
    <source>
        <strain>Type strain:CBS 4309</strain>
    </source>
</reference>
<evidence type="ECO:0000259" key="7">
    <source>
        <dbReference type="Pfam" id="PF16546"/>
    </source>
</evidence>
<feature type="coiled-coil region" evidence="5">
    <location>
        <begin position="72"/>
        <end position="117"/>
    </location>
</feature>
<feature type="compositionally biased region" description="Polar residues" evidence="6">
    <location>
        <begin position="251"/>
        <end position="267"/>
    </location>
</feature>
<dbReference type="Gene3D" id="1.20.5.420">
    <property type="entry name" value="Immunoglobulin FC, subunit C"/>
    <property type="match status" value="1"/>
</dbReference>
<keyword evidence="3 4" id="KW-0802">TPR repeat</keyword>
<dbReference type="EMBL" id="HE576755">
    <property type="protein sequence ID" value="CCC69848.1"/>
    <property type="molecule type" value="Genomic_DNA"/>
</dbReference>
<dbReference type="Proteomes" id="UP000001640">
    <property type="component" value="Chromosome 4"/>
</dbReference>